<sequence>MAEACVVCENPLVLEFYDDSDDEDVQMGGSSSSAAAAAAPKTLPDDLHLNCGCHFHWQCLLDAYTVTECPHCGTDISSTGPHGGPQVLCNLNNEGGQQENLDILPILSEEGYLKAFPEERRCRAFLEFCREGDIEALIAMLNDDGEDEDEEDENAMQEEKRQIDVLRYQDPMGDMQSGLHAAVSGGSREAAWLLLLLASNLDLSQFPPQVFQEAEALGVMREDQTGKTDIRTLRDGNGKTAEDLAAEMGGVWAGWPGTGRLAA</sequence>
<keyword evidence="2" id="KW-1185">Reference proteome</keyword>
<protein>
    <submittedName>
        <fullName evidence="1">Uncharacterized protein</fullName>
    </submittedName>
</protein>
<organism evidence="1 2">
    <name type="scientific">Saccharata proteae CBS 121410</name>
    <dbReference type="NCBI Taxonomy" id="1314787"/>
    <lineage>
        <taxon>Eukaryota</taxon>
        <taxon>Fungi</taxon>
        <taxon>Dikarya</taxon>
        <taxon>Ascomycota</taxon>
        <taxon>Pezizomycotina</taxon>
        <taxon>Dothideomycetes</taxon>
        <taxon>Dothideomycetes incertae sedis</taxon>
        <taxon>Botryosphaeriales</taxon>
        <taxon>Saccharataceae</taxon>
        <taxon>Saccharata</taxon>
    </lineage>
</organism>
<evidence type="ECO:0000313" key="2">
    <source>
        <dbReference type="Proteomes" id="UP000799776"/>
    </source>
</evidence>
<dbReference type="OrthoDB" id="46529at2759"/>
<accession>A0A9P4HMH8</accession>
<dbReference type="EMBL" id="ML978818">
    <property type="protein sequence ID" value="KAF2083253.1"/>
    <property type="molecule type" value="Genomic_DNA"/>
</dbReference>
<comment type="caution">
    <text evidence="1">The sequence shown here is derived from an EMBL/GenBank/DDBJ whole genome shotgun (WGS) entry which is preliminary data.</text>
</comment>
<reference evidence="1" key="1">
    <citation type="journal article" date="2020" name="Stud. Mycol.">
        <title>101 Dothideomycetes genomes: a test case for predicting lifestyles and emergence of pathogens.</title>
        <authorList>
            <person name="Haridas S."/>
            <person name="Albert R."/>
            <person name="Binder M."/>
            <person name="Bloem J."/>
            <person name="Labutti K."/>
            <person name="Salamov A."/>
            <person name="Andreopoulos B."/>
            <person name="Baker S."/>
            <person name="Barry K."/>
            <person name="Bills G."/>
            <person name="Bluhm B."/>
            <person name="Cannon C."/>
            <person name="Castanera R."/>
            <person name="Culley D."/>
            <person name="Daum C."/>
            <person name="Ezra D."/>
            <person name="Gonzalez J."/>
            <person name="Henrissat B."/>
            <person name="Kuo A."/>
            <person name="Liang C."/>
            <person name="Lipzen A."/>
            <person name="Lutzoni F."/>
            <person name="Magnuson J."/>
            <person name="Mondo S."/>
            <person name="Nolan M."/>
            <person name="Ohm R."/>
            <person name="Pangilinan J."/>
            <person name="Park H.-J."/>
            <person name="Ramirez L."/>
            <person name="Alfaro M."/>
            <person name="Sun H."/>
            <person name="Tritt A."/>
            <person name="Yoshinaga Y."/>
            <person name="Zwiers L.-H."/>
            <person name="Turgeon B."/>
            <person name="Goodwin S."/>
            <person name="Spatafora J."/>
            <person name="Crous P."/>
            <person name="Grigoriev I."/>
        </authorList>
    </citation>
    <scope>NUCLEOTIDE SEQUENCE</scope>
    <source>
        <strain evidence="1">CBS 121410</strain>
    </source>
</reference>
<gene>
    <name evidence="1" type="ORF">K490DRAFT_60648</name>
</gene>
<dbReference type="Proteomes" id="UP000799776">
    <property type="component" value="Unassembled WGS sequence"/>
</dbReference>
<evidence type="ECO:0000313" key="1">
    <source>
        <dbReference type="EMBL" id="KAF2083253.1"/>
    </source>
</evidence>
<proteinExistence type="predicted"/>
<name>A0A9P4HMH8_9PEZI</name>
<dbReference type="AlphaFoldDB" id="A0A9P4HMH8"/>